<evidence type="ECO:0000256" key="4">
    <source>
        <dbReference type="ARBA" id="ARBA00023136"/>
    </source>
</evidence>
<proteinExistence type="inferred from homology"/>
<evidence type="ECO:0000256" key="2">
    <source>
        <dbReference type="ARBA" id="ARBA00022692"/>
    </source>
</evidence>
<dbReference type="AlphaFoldDB" id="A0A9W4HN94"/>
<evidence type="ECO:0000256" key="5">
    <source>
        <dbReference type="RuleBase" id="RU367022"/>
    </source>
</evidence>
<accession>A0A9W4HN94</accession>
<comment type="caution">
    <text evidence="7">The sequence shown here is derived from an EMBL/GenBank/DDBJ whole genome shotgun (WGS) entry which is preliminary data.</text>
</comment>
<comment type="similarity">
    <text evidence="5">Belongs to the copper transporter (Ctr) (TC 1.A.56) family. SLC31A subfamily.</text>
</comment>
<keyword evidence="4 5" id="KW-0472">Membrane</keyword>
<evidence type="ECO:0000313" key="8">
    <source>
        <dbReference type="Proteomes" id="UP001153618"/>
    </source>
</evidence>
<feature type="transmembrane region" description="Helical" evidence="5">
    <location>
        <begin position="52"/>
        <end position="72"/>
    </location>
</feature>
<dbReference type="InterPro" id="IPR007274">
    <property type="entry name" value="Cop_transporter"/>
</dbReference>
<reference evidence="7" key="1">
    <citation type="submission" date="2021-07" db="EMBL/GenBank/DDBJ databases">
        <authorList>
            <person name="Branca A.L. A."/>
        </authorList>
    </citation>
    <scope>NUCLEOTIDE SEQUENCE</scope>
</reference>
<evidence type="ECO:0000256" key="6">
    <source>
        <dbReference type="SAM" id="MobiDB-lite"/>
    </source>
</evidence>
<feature type="region of interest" description="Disordered" evidence="6">
    <location>
        <begin position="83"/>
        <end position="113"/>
    </location>
</feature>
<dbReference type="PANTHER" id="PTHR12483">
    <property type="entry name" value="SOLUTE CARRIER FAMILY 31 COPPER TRANSPORTERS"/>
    <property type="match status" value="1"/>
</dbReference>
<dbReference type="PANTHER" id="PTHR12483:SF27">
    <property type="entry name" value="COPPER TRANSPORT PROTEIN CTR1"/>
    <property type="match status" value="1"/>
</dbReference>
<organism evidence="7 8">
    <name type="scientific">Penicillium olsonii</name>
    <dbReference type="NCBI Taxonomy" id="99116"/>
    <lineage>
        <taxon>Eukaryota</taxon>
        <taxon>Fungi</taxon>
        <taxon>Dikarya</taxon>
        <taxon>Ascomycota</taxon>
        <taxon>Pezizomycotina</taxon>
        <taxon>Eurotiomycetes</taxon>
        <taxon>Eurotiomycetidae</taxon>
        <taxon>Eurotiales</taxon>
        <taxon>Aspergillaceae</taxon>
        <taxon>Penicillium</taxon>
    </lineage>
</organism>
<protein>
    <recommendedName>
        <fullName evidence="5">Copper transport protein</fullName>
    </recommendedName>
</protein>
<evidence type="ECO:0000256" key="3">
    <source>
        <dbReference type="ARBA" id="ARBA00022989"/>
    </source>
</evidence>
<dbReference type="GO" id="GO:0005375">
    <property type="term" value="F:copper ion transmembrane transporter activity"/>
    <property type="evidence" value="ECO:0007669"/>
    <property type="project" value="UniProtKB-UniRule"/>
</dbReference>
<gene>
    <name evidence="7" type="ORF">POLS_LOCUS3696</name>
</gene>
<evidence type="ECO:0000313" key="7">
    <source>
        <dbReference type="EMBL" id="CAG8066619.1"/>
    </source>
</evidence>
<keyword evidence="5" id="KW-0187">Copper transport</keyword>
<dbReference type="Pfam" id="PF04145">
    <property type="entry name" value="Ctr"/>
    <property type="match status" value="1"/>
</dbReference>
<keyword evidence="5" id="KW-0813">Transport</keyword>
<sequence length="231" mass="25771">MDHNMSMHHGAHGQHGHSDGDDMQMSMSMVFTASTKITLLFSWWSTTSVTSYILTLLFLFLLVLSNRFLGILKLRLDLRRTKSTSDAPDVPKLSLPSQWSRSRHSKDRLSPLPPDIEHNNHNEIDHYGSLPSAPLLAPISRLPGSRDEGHITTSHVETFRPRRKWDWKQDGVSSLLEGLRALIGYALMLAVMTYNVGVLAAVIAGIVVAELFMGRYSPVPASWQDGACHDS</sequence>
<name>A0A9W4HN94_PENOL</name>
<dbReference type="GO" id="GO:0005886">
    <property type="term" value="C:plasma membrane"/>
    <property type="evidence" value="ECO:0007669"/>
    <property type="project" value="TreeGrafter"/>
</dbReference>
<dbReference type="OrthoDB" id="73901at2759"/>
<dbReference type="Proteomes" id="UP001153618">
    <property type="component" value="Unassembled WGS sequence"/>
</dbReference>
<keyword evidence="2 5" id="KW-0812">Transmembrane</keyword>
<keyword evidence="8" id="KW-1185">Reference proteome</keyword>
<keyword evidence="3 5" id="KW-1133">Transmembrane helix</keyword>
<keyword evidence="5" id="KW-0406">Ion transport</keyword>
<comment type="subcellular location">
    <subcellularLocation>
        <location evidence="1 5">Membrane</location>
        <topology evidence="1 5">Multi-pass membrane protein</topology>
    </subcellularLocation>
</comment>
<feature type="transmembrane region" description="Helical" evidence="5">
    <location>
        <begin position="182"/>
        <end position="209"/>
    </location>
</feature>
<dbReference type="EMBL" id="CAJVOS010000018">
    <property type="protein sequence ID" value="CAG8066619.1"/>
    <property type="molecule type" value="Genomic_DNA"/>
</dbReference>
<keyword evidence="5" id="KW-0186">Copper</keyword>
<evidence type="ECO:0000256" key="1">
    <source>
        <dbReference type="ARBA" id="ARBA00004141"/>
    </source>
</evidence>